<proteinExistence type="predicted"/>
<gene>
    <name evidence="1" type="ORF">METZ01_LOCUS375779</name>
</gene>
<organism evidence="1">
    <name type="scientific">marine metagenome</name>
    <dbReference type="NCBI Taxonomy" id="408172"/>
    <lineage>
        <taxon>unclassified sequences</taxon>
        <taxon>metagenomes</taxon>
        <taxon>ecological metagenomes</taxon>
    </lineage>
</organism>
<name>A0A382TMA3_9ZZZZ</name>
<feature type="non-terminal residue" evidence="1">
    <location>
        <position position="1"/>
    </location>
</feature>
<reference evidence="1" key="1">
    <citation type="submission" date="2018-05" db="EMBL/GenBank/DDBJ databases">
        <authorList>
            <person name="Lanie J.A."/>
            <person name="Ng W.-L."/>
            <person name="Kazmierczak K.M."/>
            <person name="Andrzejewski T.M."/>
            <person name="Davidsen T.M."/>
            <person name="Wayne K.J."/>
            <person name="Tettelin H."/>
            <person name="Glass J.I."/>
            <person name="Rusch D."/>
            <person name="Podicherti R."/>
            <person name="Tsui H.-C.T."/>
            <person name="Winkler M.E."/>
        </authorList>
    </citation>
    <scope>NUCLEOTIDE SEQUENCE</scope>
</reference>
<accession>A0A382TMA3</accession>
<dbReference type="EMBL" id="UINC01137532">
    <property type="protein sequence ID" value="SVD22925.1"/>
    <property type="molecule type" value="Genomic_DNA"/>
</dbReference>
<sequence length="189" mass="22653">YRPKQKSGYFFQRYDYSNVLESKGIQAAQDCQTNYNMHRVLTLKYFFDKYPSNLYTFFDSYVLSPENYRAYIEIGHLFASQQEYRVLDLYEYNAAAASIIWNLVKYPFKKIERVNNLYFLGKFILKLILHNFRSLRNIIFSIEDAGDVVNQKKGDKKCLDIIDNNYQWGHVDNIYDFELDIIDFVNQKK</sequence>
<dbReference type="AlphaFoldDB" id="A0A382TMA3"/>
<evidence type="ECO:0000313" key="1">
    <source>
        <dbReference type="EMBL" id="SVD22925.1"/>
    </source>
</evidence>
<protein>
    <submittedName>
        <fullName evidence="1">Uncharacterized protein</fullName>
    </submittedName>
</protein>